<name>Q93UU0_ECO57</name>
<accession>Q93UU0</accession>
<organism evidence="1">
    <name type="scientific">Escherichia coli O157:H7</name>
    <dbReference type="NCBI Taxonomy" id="83334"/>
    <lineage>
        <taxon>Bacteria</taxon>
        <taxon>Pseudomonadati</taxon>
        <taxon>Pseudomonadota</taxon>
        <taxon>Gammaproteobacteria</taxon>
        <taxon>Enterobacterales</taxon>
        <taxon>Enterobacteriaceae</taxon>
        <taxon>Escherichia</taxon>
    </lineage>
</organism>
<evidence type="ECO:0000313" key="1">
    <source>
        <dbReference type="EMBL" id="BAB47192.1"/>
    </source>
</evidence>
<reference evidence="1" key="1">
    <citation type="submission" date="2001-05" db="EMBL/GenBank/DDBJ databases">
        <title>PCR assay using primers amplify the DNA region specific to Escherichia coli O157:H7.</title>
        <authorList>
            <person name="Miyamoto T."/>
            <person name="Ichioka N."/>
            <person name="Sasaki C."/>
            <person name="Kobayashi H."/>
            <person name="Honjoh K."/>
            <person name="Iio M."/>
            <person name="Hatano S."/>
        </authorList>
    </citation>
    <scope>NUCLEOTIDE SEQUENCE</scope>
</reference>
<dbReference type="EMBL" id="AB061018">
    <property type="protein sequence ID" value="BAB47192.1"/>
    <property type="molecule type" value="Genomic_DNA"/>
</dbReference>
<protein>
    <submittedName>
        <fullName evidence="1">Orf</fullName>
    </submittedName>
</protein>
<sequence>MRMKLFMAIIKIIF</sequence>
<proteinExistence type="predicted"/>